<evidence type="ECO:0000313" key="3">
    <source>
        <dbReference type="Proteomes" id="UP001501624"/>
    </source>
</evidence>
<comment type="caution">
    <text evidence="2">The sequence shown here is derived from an EMBL/GenBank/DDBJ whole genome shotgun (WGS) entry which is preliminary data.</text>
</comment>
<accession>A0ABP7IV09</accession>
<evidence type="ECO:0000313" key="2">
    <source>
        <dbReference type="EMBL" id="GAA3827792.1"/>
    </source>
</evidence>
<dbReference type="InterPro" id="IPR013149">
    <property type="entry name" value="ADH-like_C"/>
</dbReference>
<name>A0ABP7IV09_9PSEU</name>
<dbReference type="Proteomes" id="UP001501624">
    <property type="component" value="Unassembled WGS sequence"/>
</dbReference>
<dbReference type="PANTHER" id="PTHR43677:SF4">
    <property type="entry name" value="QUINONE OXIDOREDUCTASE-LIKE PROTEIN 2"/>
    <property type="match status" value="1"/>
</dbReference>
<proteinExistence type="predicted"/>
<keyword evidence="3" id="KW-1185">Reference proteome</keyword>
<dbReference type="InterPro" id="IPR036291">
    <property type="entry name" value="NAD(P)-bd_dom_sf"/>
</dbReference>
<dbReference type="InterPro" id="IPR013154">
    <property type="entry name" value="ADH-like_N"/>
</dbReference>
<dbReference type="InterPro" id="IPR002364">
    <property type="entry name" value="Quin_OxRdtase/zeta-crystal_CS"/>
</dbReference>
<dbReference type="Pfam" id="PF08240">
    <property type="entry name" value="ADH_N"/>
    <property type="match status" value="1"/>
</dbReference>
<sequence>MRGEDVRSLIVSEPTGPDAVRIGSLSLSPAPDDVVIDVHTAGVTFPDLLLTHGRYQVKPEPPFAPGLEVAGIVRSAPAGAGVAPGDRVIAFTGHGGGYAETVAVPAQHVVPVPDTMGFDEAVGLMVNYQTAYFGLAERGRLRAGETVLVHGAAGGVGTAAVQIARGLGARVLAVVSDEGKAGIAREAGAEEVVLVGDWIDEVGERTAGEGVDLVYDPVGGDRFDASLRLIRPQGRILVIGFAEGRIPQIAANRLLLRNIDAVGVAWGHYVPHDPALIRRVGGKLNELVQAGHVRPLVGATYALEDGAQALKDLEARKTVGKSVLRLR</sequence>
<dbReference type="InterPro" id="IPR011032">
    <property type="entry name" value="GroES-like_sf"/>
</dbReference>
<feature type="domain" description="Enoyl reductase (ER)" evidence="1">
    <location>
        <begin position="16"/>
        <end position="324"/>
    </location>
</feature>
<dbReference type="Pfam" id="PF00107">
    <property type="entry name" value="ADH_zinc_N"/>
    <property type="match status" value="1"/>
</dbReference>
<dbReference type="RefSeq" id="WP_237340152.1">
    <property type="nucleotide sequence ID" value="NZ_BAABCM010000007.1"/>
</dbReference>
<dbReference type="SUPFAM" id="SSF50129">
    <property type="entry name" value="GroES-like"/>
    <property type="match status" value="1"/>
</dbReference>
<gene>
    <name evidence="2" type="ORF">GCM10022380_52930</name>
</gene>
<reference evidence="3" key="1">
    <citation type="journal article" date="2019" name="Int. J. Syst. Evol. Microbiol.">
        <title>The Global Catalogue of Microorganisms (GCM) 10K type strain sequencing project: providing services to taxonomists for standard genome sequencing and annotation.</title>
        <authorList>
            <consortium name="The Broad Institute Genomics Platform"/>
            <consortium name="The Broad Institute Genome Sequencing Center for Infectious Disease"/>
            <person name="Wu L."/>
            <person name="Ma J."/>
        </authorList>
    </citation>
    <scope>NUCLEOTIDE SEQUENCE [LARGE SCALE GENOMIC DNA]</scope>
    <source>
        <strain evidence="3">JCM 17017</strain>
    </source>
</reference>
<dbReference type="PROSITE" id="PS01162">
    <property type="entry name" value="QOR_ZETA_CRYSTAL"/>
    <property type="match status" value="1"/>
</dbReference>
<dbReference type="InterPro" id="IPR051397">
    <property type="entry name" value="Zn-ADH-like_protein"/>
</dbReference>
<dbReference type="Gene3D" id="3.40.50.720">
    <property type="entry name" value="NAD(P)-binding Rossmann-like Domain"/>
    <property type="match status" value="1"/>
</dbReference>
<dbReference type="SMART" id="SM00829">
    <property type="entry name" value="PKS_ER"/>
    <property type="match status" value="1"/>
</dbReference>
<dbReference type="CDD" id="cd08241">
    <property type="entry name" value="QOR1"/>
    <property type="match status" value="1"/>
</dbReference>
<dbReference type="InterPro" id="IPR020843">
    <property type="entry name" value="ER"/>
</dbReference>
<dbReference type="PANTHER" id="PTHR43677">
    <property type="entry name" value="SHORT-CHAIN DEHYDROGENASE/REDUCTASE"/>
    <property type="match status" value="1"/>
</dbReference>
<dbReference type="SUPFAM" id="SSF51735">
    <property type="entry name" value="NAD(P)-binding Rossmann-fold domains"/>
    <property type="match status" value="1"/>
</dbReference>
<protein>
    <submittedName>
        <fullName evidence="2">NADPH:quinone oxidoreductase family protein</fullName>
    </submittedName>
</protein>
<dbReference type="Gene3D" id="3.90.180.10">
    <property type="entry name" value="Medium-chain alcohol dehydrogenases, catalytic domain"/>
    <property type="match status" value="1"/>
</dbReference>
<organism evidence="2 3">
    <name type="scientific">Amycolatopsis tucumanensis</name>
    <dbReference type="NCBI Taxonomy" id="401106"/>
    <lineage>
        <taxon>Bacteria</taxon>
        <taxon>Bacillati</taxon>
        <taxon>Actinomycetota</taxon>
        <taxon>Actinomycetes</taxon>
        <taxon>Pseudonocardiales</taxon>
        <taxon>Pseudonocardiaceae</taxon>
        <taxon>Amycolatopsis</taxon>
    </lineage>
</organism>
<evidence type="ECO:0000259" key="1">
    <source>
        <dbReference type="SMART" id="SM00829"/>
    </source>
</evidence>
<dbReference type="EMBL" id="BAABCM010000007">
    <property type="protein sequence ID" value="GAA3827792.1"/>
    <property type="molecule type" value="Genomic_DNA"/>
</dbReference>